<proteinExistence type="predicted"/>
<reference evidence="1" key="1">
    <citation type="journal article" date="2021" name="New Phytol.">
        <title>Evolutionary innovations through gain and loss of genes in the ectomycorrhizal Boletales.</title>
        <authorList>
            <person name="Wu G."/>
            <person name="Miyauchi S."/>
            <person name="Morin E."/>
            <person name="Kuo A."/>
            <person name="Drula E."/>
            <person name="Varga T."/>
            <person name="Kohler A."/>
            <person name="Feng B."/>
            <person name="Cao Y."/>
            <person name="Lipzen A."/>
            <person name="Daum C."/>
            <person name="Hundley H."/>
            <person name="Pangilinan J."/>
            <person name="Johnson J."/>
            <person name="Barry K."/>
            <person name="LaButti K."/>
            <person name="Ng V."/>
            <person name="Ahrendt S."/>
            <person name="Min B."/>
            <person name="Choi I.G."/>
            <person name="Park H."/>
            <person name="Plett J.M."/>
            <person name="Magnuson J."/>
            <person name="Spatafora J.W."/>
            <person name="Nagy L.G."/>
            <person name="Henrissat B."/>
            <person name="Grigoriev I.V."/>
            <person name="Yang Z.L."/>
            <person name="Xu J."/>
            <person name="Martin F.M."/>
        </authorList>
    </citation>
    <scope>NUCLEOTIDE SEQUENCE</scope>
    <source>
        <strain evidence="1">ATCC 28755</strain>
    </source>
</reference>
<evidence type="ECO:0000313" key="1">
    <source>
        <dbReference type="EMBL" id="KAH7907256.1"/>
    </source>
</evidence>
<name>A0ACB8A280_9AGAM</name>
<accession>A0ACB8A280</accession>
<evidence type="ECO:0000313" key="2">
    <source>
        <dbReference type="Proteomes" id="UP000790377"/>
    </source>
</evidence>
<comment type="caution">
    <text evidence="1">The sequence shown here is derived from an EMBL/GenBank/DDBJ whole genome shotgun (WGS) entry which is preliminary data.</text>
</comment>
<sequence length="701" mass="77224">MQEGVSKEKALVTVLSAAEWAALVRVCIAERDPICAETAITLMKRAWFSPPEESLNTVMQYYAAEGDVTNMQRFIEDVLPGPPTPIQRDLHIKAHLVSSPSHIPPTGALALLHSYETTATPAPIKSYTRLITALFSLSAPQTNSSLTNPNDATSISPSAARAQAWDLFTHMRYVAHPTPDLLLYTLMIRACAASHSSIHSQPERAQDLWTEMTIDKRIIPNEGAYAAVILTLARSGKREFVAEGFRLAREMVDGRGGAGNVGAMRPDRRIFCALLEGAKRIGDLARVRWILAEMVKGSGEQLDSEWQSGLGAGERAERAGIDEEVMMHVFHAYAAYKPPFKRAATKLVDSPESQMEHASEIVHEAQEVRNAGLVEEAGHPQTGPETLSAGSNPLLEDKSDIETDEEISSFSHIPPQTHADVIAEAQVLFARIISDSHSPPLSLDTLPSLHSTTPTSMLHRKFSHVRITPRLLNAYLSIHYAHTSIDASADLWRKVFSACGVEKNVRSYVEALERCAIARRGSGEREAARRWAEEVWKAWEGVEQAGWTKPGARMVERANIAMLRVYTLADDLDRAMSLLRAFVSRYPPSGTLSGSSSSTATRVKHPMLSTRTVLTGARPLVRITSAPEVADDGVPPLLTFSDIDTLHHRLVSKERVKDIKYLGWVCKAYVGALRRRRELTMKARVDLDDKNTGGMDDDGVE</sequence>
<dbReference type="Proteomes" id="UP000790377">
    <property type="component" value="Unassembled WGS sequence"/>
</dbReference>
<keyword evidence="2" id="KW-1185">Reference proteome</keyword>
<protein>
    <submittedName>
        <fullName evidence="1">Uncharacterized protein</fullName>
    </submittedName>
</protein>
<dbReference type="EMBL" id="MU267922">
    <property type="protein sequence ID" value="KAH7907256.1"/>
    <property type="molecule type" value="Genomic_DNA"/>
</dbReference>
<gene>
    <name evidence="1" type="ORF">BJ138DRAFT_1014830</name>
</gene>
<organism evidence="1 2">
    <name type="scientific">Hygrophoropsis aurantiaca</name>
    <dbReference type="NCBI Taxonomy" id="72124"/>
    <lineage>
        <taxon>Eukaryota</taxon>
        <taxon>Fungi</taxon>
        <taxon>Dikarya</taxon>
        <taxon>Basidiomycota</taxon>
        <taxon>Agaricomycotina</taxon>
        <taxon>Agaricomycetes</taxon>
        <taxon>Agaricomycetidae</taxon>
        <taxon>Boletales</taxon>
        <taxon>Coniophorineae</taxon>
        <taxon>Hygrophoropsidaceae</taxon>
        <taxon>Hygrophoropsis</taxon>
    </lineage>
</organism>